<sequence length="67" mass="7793">MLKTVFYLLIILSVLVFIGMLILIISKEAIKSWEYLKGKSKKINLKGRLLDLKKTVLKLFPARFLKL</sequence>
<evidence type="ECO:0000313" key="3">
    <source>
        <dbReference type="Proteomes" id="UP000238157"/>
    </source>
</evidence>
<name>A0A2T0WEN2_9BACT</name>
<gene>
    <name evidence="2" type="ORF">CLW00_11481</name>
</gene>
<dbReference type="Proteomes" id="UP000238157">
    <property type="component" value="Unassembled WGS sequence"/>
</dbReference>
<dbReference type="AlphaFoldDB" id="A0A2T0WEN2"/>
<proteinExistence type="predicted"/>
<evidence type="ECO:0000313" key="2">
    <source>
        <dbReference type="EMBL" id="PRY85173.1"/>
    </source>
</evidence>
<dbReference type="EMBL" id="PVTR01000014">
    <property type="protein sequence ID" value="PRY85173.1"/>
    <property type="molecule type" value="Genomic_DNA"/>
</dbReference>
<accession>A0A2T0WEN2</accession>
<comment type="caution">
    <text evidence="2">The sequence shown here is derived from an EMBL/GenBank/DDBJ whole genome shotgun (WGS) entry which is preliminary data.</text>
</comment>
<keyword evidence="1" id="KW-0812">Transmembrane</keyword>
<keyword evidence="1" id="KW-0472">Membrane</keyword>
<feature type="transmembrane region" description="Helical" evidence="1">
    <location>
        <begin position="6"/>
        <end position="25"/>
    </location>
</feature>
<evidence type="ECO:0000256" key="1">
    <source>
        <dbReference type="SAM" id="Phobius"/>
    </source>
</evidence>
<organism evidence="2 3">
    <name type="scientific">Mongoliibacter ruber</name>
    <dbReference type="NCBI Taxonomy" id="1750599"/>
    <lineage>
        <taxon>Bacteria</taxon>
        <taxon>Pseudomonadati</taxon>
        <taxon>Bacteroidota</taxon>
        <taxon>Cytophagia</taxon>
        <taxon>Cytophagales</taxon>
        <taxon>Cyclobacteriaceae</taxon>
        <taxon>Mongoliibacter</taxon>
    </lineage>
</organism>
<keyword evidence="1" id="KW-1133">Transmembrane helix</keyword>
<keyword evidence="3" id="KW-1185">Reference proteome</keyword>
<reference evidence="2 3" key="1">
    <citation type="submission" date="2018-03" db="EMBL/GenBank/DDBJ databases">
        <title>Genomic Encyclopedia of Archaeal and Bacterial Type Strains, Phase II (KMG-II): from individual species to whole genera.</title>
        <authorList>
            <person name="Goeker M."/>
        </authorList>
    </citation>
    <scope>NUCLEOTIDE SEQUENCE [LARGE SCALE GENOMIC DNA]</scope>
    <source>
        <strain evidence="2 3">DSM 27929</strain>
    </source>
</reference>
<protein>
    <submittedName>
        <fullName evidence="2">Uncharacterized protein</fullName>
    </submittedName>
</protein>